<protein>
    <submittedName>
        <fullName evidence="1">Uncharacterized protein</fullName>
    </submittedName>
</protein>
<evidence type="ECO:0000313" key="2">
    <source>
        <dbReference type="Proteomes" id="UP001055811"/>
    </source>
</evidence>
<dbReference type="Proteomes" id="UP001055811">
    <property type="component" value="Linkage Group LG06"/>
</dbReference>
<gene>
    <name evidence="1" type="ORF">L2E82_33983</name>
</gene>
<proteinExistence type="predicted"/>
<sequence length="69" mass="7742">MASFDSRVQGSYEHLQPLFPGESGVDQLVEIIKIFHNLVSCLLQYSPKLRCTATMGPRIGLQTTTIKLY</sequence>
<keyword evidence="2" id="KW-1185">Reference proteome</keyword>
<evidence type="ECO:0000313" key="1">
    <source>
        <dbReference type="EMBL" id="KAI3722849.1"/>
    </source>
</evidence>
<accession>A0ACB9BLI1</accession>
<comment type="caution">
    <text evidence="1">The sequence shown here is derived from an EMBL/GenBank/DDBJ whole genome shotgun (WGS) entry which is preliminary data.</text>
</comment>
<reference evidence="1 2" key="2">
    <citation type="journal article" date="2022" name="Mol. Ecol. Resour.">
        <title>The genomes of chicory, endive, great burdock and yacon provide insights into Asteraceae paleo-polyploidization history and plant inulin production.</title>
        <authorList>
            <person name="Fan W."/>
            <person name="Wang S."/>
            <person name="Wang H."/>
            <person name="Wang A."/>
            <person name="Jiang F."/>
            <person name="Liu H."/>
            <person name="Zhao H."/>
            <person name="Xu D."/>
            <person name="Zhang Y."/>
        </authorList>
    </citation>
    <scope>NUCLEOTIDE SEQUENCE [LARGE SCALE GENOMIC DNA]</scope>
    <source>
        <strain evidence="2">cv. Punajuju</strain>
        <tissue evidence="1">Leaves</tissue>
    </source>
</reference>
<dbReference type="EMBL" id="CM042014">
    <property type="protein sequence ID" value="KAI3722849.1"/>
    <property type="molecule type" value="Genomic_DNA"/>
</dbReference>
<name>A0ACB9BLI1_CICIN</name>
<organism evidence="1 2">
    <name type="scientific">Cichorium intybus</name>
    <name type="common">Chicory</name>
    <dbReference type="NCBI Taxonomy" id="13427"/>
    <lineage>
        <taxon>Eukaryota</taxon>
        <taxon>Viridiplantae</taxon>
        <taxon>Streptophyta</taxon>
        <taxon>Embryophyta</taxon>
        <taxon>Tracheophyta</taxon>
        <taxon>Spermatophyta</taxon>
        <taxon>Magnoliopsida</taxon>
        <taxon>eudicotyledons</taxon>
        <taxon>Gunneridae</taxon>
        <taxon>Pentapetalae</taxon>
        <taxon>asterids</taxon>
        <taxon>campanulids</taxon>
        <taxon>Asterales</taxon>
        <taxon>Asteraceae</taxon>
        <taxon>Cichorioideae</taxon>
        <taxon>Cichorieae</taxon>
        <taxon>Cichoriinae</taxon>
        <taxon>Cichorium</taxon>
    </lineage>
</organism>
<reference evidence="2" key="1">
    <citation type="journal article" date="2022" name="Mol. Ecol. Resour.">
        <title>The genomes of chicory, endive, great burdock and yacon provide insights into Asteraceae palaeo-polyploidization history and plant inulin production.</title>
        <authorList>
            <person name="Fan W."/>
            <person name="Wang S."/>
            <person name="Wang H."/>
            <person name="Wang A."/>
            <person name="Jiang F."/>
            <person name="Liu H."/>
            <person name="Zhao H."/>
            <person name="Xu D."/>
            <person name="Zhang Y."/>
        </authorList>
    </citation>
    <scope>NUCLEOTIDE SEQUENCE [LARGE SCALE GENOMIC DNA]</scope>
    <source>
        <strain evidence="2">cv. Punajuju</strain>
    </source>
</reference>